<feature type="binding site" evidence="2">
    <location>
        <begin position="62"/>
        <end position="64"/>
    </location>
    <ligand>
        <name>substrate</name>
    </ligand>
</feature>
<evidence type="ECO:0000256" key="2">
    <source>
        <dbReference type="HAMAP-Rule" id="MF_00220"/>
    </source>
</evidence>
<comment type="similarity">
    <text evidence="2">Belongs to the metallo-dependent hydrolases superfamily. DHOase family. Class I DHOase subfamily.</text>
</comment>
<dbReference type="EC" id="3.5.2.3" evidence="2"/>
<comment type="catalytic activity">
    <reaction evidence="2">
        <text>(S)-dihydroorotate + H2O = N-carbamoyl-L-aspartate + H(+)</text>
        <dbReference type="Rhea" id="RHEA:24296"/>
        <dbReference type="ChEBI" id="CHEBI:15377"/>
        <dbReference type="ChEBI" id="CHEBI:15378"/>
        <dbReference type="ChEBI" id="CHEBI:30864"/>
        <dbReference type="ChEBI" id="CHEBI:32814"/>
        <dbReference type="EC" id="3.5.2.3"/>
    </reaction>
</comment>
<dbReference type="Proteomes" id="UP000886818">
    <property type="component" value="Chromosome"/>
</dbReference>
<feature type="binding site" evidence="2">
    <location>
        <position position="62"/>
    </location>
    <ligand>
        <name>Zn(2+)</name>
        <dbReference type="ChEBI" id="CHEBI:29105"/>
        <label>1</label>
    </ligand>
</feature>
<gene>
    <name evidence="2" type="primary">pyrC</name>
    <name evidence="4" type="ORF">KVH43_09010</name>
</gene>
<dbReference type="PANTHER" id="PTHR43668:SF2">
    <property type="entry name" value="ALLANTOINASE"/>
    <property type="match status" value="1"/>
</dbReference>
<evidence type="ECO:0000259" key="3">
    <source>
        <dbReference type="Pfam" id="PF01979"/>
    </source>
</evidence>
<dbReference type="InterPro" id="IPR006680">
    <property type="entry name" value="Amidohydro-rel"/>
</dbReference>
<proteinExistence type="inferred from homology"/>
<evidence type="ECO:0000313" key="4">
    <source>
        <dbReference type="EMBL" id="QXM05512.1"/>
    </source>
</evidence>
<dbReference type="CDD" id="cd01317">
    <property type="entry name" value="DHOase_IIa"/>
    <property type="match status" value="1"/>
</dbReference>
<dbReference type="HAMAP" id="MF_00220_B">
    <property type="entry name" value="PyrC_classI_B"/>
    <property type="match status" value="1"/>
</dbReference>
<dbReference type="InterPro" id="IPR050138">
    <property type="entry name" value="DHOase/Allantoinase_Hydrolase"/>
</dbReference>
<feature type="binding site" evidence="2">
    <location>
        <position position="151"/>
    </location>
    <ligand>
        <name>Zn(2+)</name>
        <dbReference type="ChEBI" id="CHEBI:29105"/>
        <label>1</label>
    </ligand>
</feature>
<dbReference type="PROSITE" id="PS00482">
    <property type="entry name" value="DIHYDROOROTASE_1"/>
    <property type="match status" value="1"/>
</dbReference>
<comment type="function">
    <text evidence="2">Catalyzes the reversible cyclization of carbamoyl aspartate to dihydroorotate.</text>
</comment>
<keyword evidence="5" id="KW-1185">Reference proteome</keyword>
<feature type="binding site" evidence="2">
    <location>
        <position position="60"/>
    </location>
    <ligand>
        <name>Zn(2+)</name>
        <dbReference type="ChEBI" id="CHEBI:29105"/>
        <label>1</label>
    </ligand>
</feature>
<comment type="caution">
    <text evidence="2">Lacks conserved residue(s) required for the propagation of feature annotation.</text>
</comment>
<dbReference type="RefSeq" id="WP_218282210.1">
    <property type="nucleotide sequence ID" value="NZ_CP078093.1"/>
</dbReference>
<feature type="binding site" evidence="2">
    <location>
        <position position="304"/>
    </location>
    <ligand>
        <name>Zn(2+)</name>
        <dbReference type="ChEBI" id="CHEBI:29105"/>
        <label>1</label>
    </ligand>
</feature>
<keyword evidence="2" id="KW-0378">Hydrolase</keyword>
<dbReference type="InterPro" id="IPR002195">
    <property type="entry name" value="Dihydroorotase_CS"/>
</dbReference>
<dbReference type="NCBIfam" id="TIGR00857">
    <property type="entry name" value="pyrC_multi"/>
    <property type="match status" value="1"/>
</dbReference>
<dbReference type="PROSITE" id="PS00483">
    <property type="entry name" value="DIHYDROOROTASE_2"/>
    <property type="match status" value="1"/>
</dbReference>
<dbReference type="InterPro" id="IPR004722">
    <property type="entry name" value="DHOase"/>
</dbReference>
<keyword evidence="2" id="KW-0479">Metal-binding</keyword>
<feature type="binding site" evidence="2">
    <location>
        <position position="178"/>
    </location>
    <ligand>
        <name>Zn(2+)</name>
        <dbReference type="ChEBI" id="CHEBI:29105"/>
        <label>2</label>
    </ligand>
</feature>
<keyword evidence="2" id="KW-0862">Zinc</keyword>
<keyword evidence="1 2" id="KW-0665">Pyrimidine biosynthesis</keyword>
<feature type="binding site" evidence="2">
    <location>
        <position position="231"/>
    </location>
    <ligand>
        <name>Zn(2+)</name>
        <dbReference type="ChEBI" id="CHEBI:29105"/>
        <label>2</label>
    </ligand>
</feature>
<organism evidence="4 5">
    <name type="scientific">Crassaminicella indica</name>
    <dbReference type="NCBI Taxonomy" id="2855394"/>
    <lineage>
        <taxon>Bacteria</taxon>
        <taxon>Bacillati</taxon>
        <taxon>Bacillota</taxon>
        <taxon>Clostridia</taxon>
        <taxon>Eubacteriales</taxon>
        <taxon>Clostridiaceae</taxon>
        <taxon>Crassaminicella</taxon>
    </lineage>
</organism>
<protein>
    <recommendedName>
        <fullName evidence="2">Dihydroorotase</fullName>
        <shortName evidence="2">DHOase</shortName>
        <ecNumber evidence="2">3.5.2.3</ecNumber>
    </recommendedName>
</protein>
<evidence type="ECO:0000313" key="5">
    <source>
        <dbReference type="Proteomes" id="UP000886818"/>
    </source>
</evidence>
<comment type="cofactor">
    <cofactor evidence="2">
        <name>Zn(2+)</name>
        <dbReference type="ChEBI" id="CHEBI:29105"/>
    </cofactor>
    <text evidence="2">Binds 2 Zn(2+) ions per subunit.</text>
</comment>
<reference evidence="4" key="1">
    <citation type="submission" date="2021-07" db="EMBL/GenBank/DDBJ databases">
        <title>Complete genome sequence of Crassaminicella sp. 143-21, isolated from a deep-sea hydrothermal vent.</title>
        <authorList>
            <person name="Li X."/>
        </authorList>
    </citation>
    <scope>NUCLEOTIDE SEQUENCE</scope>
    <source>
        <strain evidence="4">143-21</strain>
    </source>
</reference>
<accession>A0ABX8RB57</accession>
<feature type="binding site" evidence="2">
    <location>
        <position position="94"/>
    </location>
    <ligand>
        <name>substrate</name>
    </ligand>
</feature>
<feature type="active site" evidence="2">
    <location>
        <position position="304"/>
    </location>
</feature>
<comment type="pathway">
    <text evidence="2">Pyrimidine metabolism; UMP biosynthesis via de novo pathway; (S)-dihydroorotate from bicarbonate: step 3/3.</text>
</comment>
<feature type="binding site" evidence="2">
    <location>
        <position position="308"/>
    </location>
    <ligand>
        <name>substrate</name>
    </ligand>
</feature>
<name>A0ABX8RB57_9CLOT</name>
<dbReference type="PANTHER" id="PTHR43668">
    <property type="entry name" value="ALLANTOINASE"/>
    <property type="match status" value="1"/>
</dbReference>
<feature type="domain" description="Amidohydrolase-related" evidence="3">
    <location>
        <begin position="51"/>
        <end position="419"/>
    </location>
</feature>
<evidence type="ECO:0000256" key="1">
    <source>
        <dbReference type="ARBA" id="ARBA00022975"/>
    </source>
</evidence>
<sequence length="427" mass="46955">MKTLIKGGWVIDPSQKINEPLDLLIEHGKIIKIEKNIQVENKKVIDASGKYIVPGLIDMHVHFREPGFEKKETIKTGALSAVAGGFTSVVCMPNTSPVIDNVHTIDYIKEKAKDAACNIYFMGSITKDLEGKILTPYKALINEGIVGITDDGKTVMNTRVMYEAMEEAKNLDLLVSTHCEDIDMVYDRSINRGEISKQLNLEGIPPLAEEVIISRDIFLAEKIGAKVHIQHISTKNGVQLVREAKKKGVNISCEAAPHHFTLTDKEILKKGSSAKMSPPLRTAEDVEAIKEGLLDGTIDLIATDHAPHTKADKDKNLVEAANGIIGLETALGLALTELVHKGSMTLEALVKKMSYNPAKLLDIPKGTLKLGSDADVTIIDIEKEWVVDKEQFYSKARNTPFDGWKLKGKAVMTIVGGEIKYIERSIL</sequence>
<dbReference type="Pfam" id="PF01979">
    <property type="entry name" value="Amidohydro_1"/>
    <property type="match status" value="1"/>
</dbReference>
<feature type="binding site" evidence="2">
    <location>
        <position position="151"/>
    </location>
    <ligand>
        <name>Zn(2+)</name>
        <dbReference type="ChEBI" id="CHEBI:29105"/>
        <label>2</label>
    </ligand>
</feature>
<dbReference type="EMBL" id="CP078093">
    <property type="protein sequence ID" value="QXM05512.1"/>
    <property type="molecule type" value="Genomic_DNA"/>
</dbReference>